<dbReference type="PROSITE" id="PS51257">
    <property type="entry name" value="PROKAR_LIPOPROTEIN"/>
    <property type="match status" value="1"/>
</dbReference>
<protein>
    <submittedName>
        <fullName evidence="7">Periplasmic amino acid binding protein</fullName>
    </submittedName>
</protein>
<evidence type="ECO:0000256" key="3">
    <source>
        <dbReference type="ARBA" id="ARBA00022729"/>
    </source>
</evidence>
<comment type="caution">
    <text evidence="7">The sequence shown here is derived from an EMBL/GenBank/DDBJ whole genome shotgun (WGS) entry which is preliminary data.</text>
</comment>
<dbReference type="Proteomes" id="UP000005707">
    <property type="component" value="Unassembled WGS sequence"/>
</dbReference>
<dbReference type="STRING" id="1033810.HLPCO_002748"/>
<feature type="domain" description="Solute-binding protein family 3/N-terminal" evidence="6">
    <location>
        <begin position="39"/>
        <end position="260"/>
    </location>
</feature>
<proteinExistence type="inferred from homology"/>
<dbReference type="SMART" id="SM00062">
    <property type="entry name" value="PBPb"/>
    <property type="match status" value="1"/>
</dbReference>
<dbReference type="PROSITE" id="PS01039">
    <property type="entry name" value="SBP_BACTERIAL_3"/>
    <property type="match status" value="1"/>
</dbReference>
<dbReference type="InterPro" id="IPR018313">
    <property type="entry name" value="SBP_3_CS"/>
</dbReference>
<dbReference type="InterPro" id="IPR001638">
    <property type="entry name" value="Solute-binding_3/MltF_N"/>
</dbReference>
<comment type="similarity">
    <text evidence="2 4">Belongs to the bacterial solute-binding protein 3 family.</text>
</comment>
<dbReference type="Gene3D" id="3.40.190.10">
    <property type="entry name" value="Periplasmic binding protein-like II"/>
    <property type="match status" value="2"/>
</dbReference>
<dbReference type="Pfam" id="PF00497">
    <property type="entry name" value="SBP_bac_3"/>
    <property type="match status" value="1"/>
</dbReference>
<accession>U2FIU6</accession>
<dbReference type="SUPFAM" id="SSF53850">
    <property type="entry name" value="Periplasmic binding protein-like II"/>
    <property type="match status" value="1"/>
</dbReference>
<dbReference type="OrthoDB" id="8613538at2"/>
<keyword evidence="8" id="KW-1185">Reference proteome</keyword>
<dbReference type="eggNOG" id="COG0834">
    <property type="taxonomic scope" value="Bacteria"/>
</dbReference>
<dbReference type="AlphaFoldDB" id="U2FIU6"/>
<evidence type="ECO:0000313" key="7">
    <source>
        <dbReference type="EMBL" id="ERJ11179.1"/>
    </source>
</evidence>
<evidence type="ECO:0000259" key="6">
    <source>
        <dbReference type="SMART" id="SM00062"/>
    </source>
</evidence>
<feature type="signal peptide" evidence="5">
    <location>
        <begin position="1"/>
        <end position="22"/>
    </location>
</feature>
<sequence>MFKFKRLTLVLGILIFGVTLSACNNKEQDLYEKIIEEGKIVVGTEGTYAPFTYHDAETGDLTGFDVEIAREVAERLGVEVEFLETKWDGLLAGVNTGRYDIVANQVWKKPAREEAYTLTDPYMLTNAVLVVQEGNTTITSLEDIAGQKGAHSLTSAYADMAREKGAEIVGVDTFTEAVQNLINGHVEYTINDTATVAYYLAQNPDANVKALNLELDQFEVVFALPKENANTLEEKINAILEDMRNDGTYDAIYQTYFEVIE</sequence>
<evidence type="ECO:0000256" key="1">
    <source>
        <dbReference type="ARBA" id="ARBA00004196"/>
    </source>
</evidence>
<evidence type="ECO:0000256" key="4">
    <source>
        <dbReference type="RuleBase" id="RU003744"/>
    </source>
</evidence>
<reference evidence="7 8" key="2">
    <citation type="journal article" date="2013" name="PLoS ONE">
        <title>INDIGO - INtegrated Data Warehouse of MIcrobial GenOmes with Examples from the Red Sea Extremophiles.</title>
        <authorList>
            <person name="Alam I."/>
            <person name="Antunes A."/>
            <person name="Kamau A.A."/>
            <person name="Ba Alawi W."/>
            <person name="Kalkatawi M."/>
            <person name="Stingl U."/>
            <person name="Bajic V.B."/>
        </authorList>
    </citation>
    <scope>NUCLEOTIDE SEQUENCE [LARGE SCALE GENOMIC DNA]</scope>
    <source>
        <strain evidence="7 8">SSD-17B</strain>
    </source>
</reference>
<evidence type="ECO:0000313" key="8">
    <source>
        <dbReference type="Proteomes" id="UP000005707"/>
    </source>
</evidence>
<dbReference type="PANTHER" id="PTHR35936:SF34">
    <property type="entry name" value="ABC TRANSPORTER EXTRACELLULAR-BINDING PROTEIN YCKB-RELATED"/>
    <property type="match status" value="1"/>
</dbReference>
<dbReference type="RefSeq" id="WP_008824634.1">
    <property type="nucleotide sequence ID" value="NZ_AFNU02000014.1"/>
</dbReference>
<dbReference type="InParanoid" id="U2FIU6"/>
<evidence type="ECO:0000256" key="2">
    <source>
        <dbReference type="ARBA" id="ARBA00010333"/>
    </source>
</evidence>
<evidence type="ECO:0000256" key="5">
    <source>
        <dbReference type="SAM" id="SignalP"/>
    </source>
</evidence>
<comment type="subcellular location">
    <subcellularLocation>
        <location evidence="1">Cell envelope</location>
    </subcellularLocation>
</comment>
<dbReference type="GO" id="GO:0030313">
    <property type="term" value="C:cell envelope"/>
    <property type="evidence" value="ECO:0007669"/>
    <property type="project" value="UniProtKB-SubCell"/>
</dbReference>
<dbReference type="FunCoup" id="U2FIU6">
    <property type="interactions" value="70"/>
</dbReference>
<organism evidence="7 8">
    <name type="scientific">Haloplasma contractile SSD-17B</name>
    <dbReference type="NCBI Taxonomy" id="1033810"/>
    <lineage>
        <taxon>Bacteria</taxon>
        <taxon>Bacillati</taxon>
        <taxon>Mycoplasmatota</taxon>
        <taxon>Mollicutes</taxon>
        <taxon>Haloplasmatales</taxon>
        <taxon>Haloplasmataceae</taxon>
        <taxon>Haloplasma</taxon>
    </lineage>
</organism>
<dbReference type="PANTHER" id="PTHR35936">
    <property type="entry name" value="MEMBRANE-BOUND LYTIC MUREIN TRANSGLYCOSYLASE F"/>
    <property type="match status" value="1"/>
</dbReference>
<gene>
    <name evidence="7" type="ORF">HLPCO_002748</name>
</gene>
<keyword evidence="3 5" id="KW-0732">Signal</keyword>
<reference evidence="7 8" key="1">
    <citation type="journal article" date="2011" name="J. Bacteriol.">
        <title>Genome sequence of Haloplasma contractile, an unusual contractile bacterium from a deep-sea anoxic brine lake.</title>
        <authorList>
            <person name="Antunes A."/>
            <person name="Alam I."/>
            <person name="El Dorry H."/>
            <person name="Siam R."/>
            <person name="Robertson A."/>
            <person name="Bajic V.B."/>
            <person name="Stingl U."/>
        </authorList>
    </citation>
    <scope>NUCLEOTIDE SEQUENCE [LARGE SCALE GENOMIC DNA]</scope>
    <source>
        <strain evidence="7 8">SSD-17B</strain>
    </source>
</reference>
<dbReference type="EMBL" id="AFNU02000014">
    <property type="protein sequence ID" value="ERJ11179.1"/>
    <property type="molecule type" value="Genomic_DNA"/>
</dbReference>
<name>U2FIU6_9MOLU</name>
<feature type="chain" id="PRO_5004626018" evidence="5">
    <location>
        <begin position="23"/>
        <end position="261"/>
    </location>
</feature>